<evidence type="ECO:0000313" key="4">
    <source>
        <dbReference type="Proteomes" id="UP001291623"/>
    </source>
</evidence>
<evidence type="ECO:0000256" key="1">
    <source>
        <dbReference type="SAM" id="Coils"/>
    </source>
</evidence>
<keyword evidence="4" id="KW-1185">Reference proteome</keyword>
<feature type="coiled-coil region" evidence="1">
    <location>
        <begin position="48"/>
        <end position="75"/>
    </location>
</feature>
<keyword evidence="2" id="KW-1133">Transmembrane helix</keyword>
<dbReference type="Proteomes" id="UP001291623">
    <property type="component" value="Unassembled WGS sequence"/>
</dbReference>
<dbReference type="AlphaFoldDB" id="A0AAE1V0T4"/>
<keyword evidence="2" id="KW-0472">Membrane</keyword>
<feature type="transmembrane region" description="Helical" evidence="2">
    <location>
        <begin position="6"/>
        <end position="30"/>
    </location>
</feature>
<name>A0AAE1V0T4_9SOLA</name>
<evidence type="ECO:0000256" key="2">
    <source>
        <dbReference type="SAM" id="Phobius"/>
    </source>
</evidence>
<accession>A0AAE1V0T4</accession>
<keyword evidence="1" id="KW-0175">Coiled coil</keyword>
<organism evidence="3 4">
    <name type="scientific">Anisodus tanguticus</name>
    <dbReference type="NCBI Taxonomy" id="243964"/>
    <lineage>
        <taxon>Eukaryota</taxon>
        <taxon>Viridiplantae</taxon>
        <taxon>Streptophyta</taxon>
        <taxon>Embryophyta</taxon>
        <taxon>Tracheophyta</taxon>
        <taxon>Spermatophyta</taxon>
        <taxon>Magnoliopsida</taxon>
        <taxon>eudicotyledons</taxon>
        <taxon>Gunneridae</taxon>
        <taxon>Pentapetalae</taxon>
        <taxon>asterids</taxon>
        <taxon>lamiids</taxon>
        <taxon>Solanales</taxon>
        <taxon>Solanaceae</taxon>
        <taxon>Solanoideae</taxon>
        <taxon>Hyoscyameae</taxon>
        <taxon>Anisodus</taxon>
    </lineage>
</organism>
<comment type="caution">
    <text evidence="3">The sequence shown here is derived from an EMBL/GenBank/DDBJ whole genome shotgun (WGS) entry which is preliminary data.</text>
</comment>
<sequence>MSSLQFVLRGLVIFVSLSTFFSFYSVAFFMHDEDICRHFYGMHDEFDVKSLAARVDEVLNKMETLQNKLEQTCKQMGKNKFELSRSNVSRLEYKRLLKEEIHNNPNNSQVTQLILLGIKPLTERSSYETTIKLSFNSKQDRHQLYEFTSNCQYISCTTSKD</sequence>
<evidence type="ECO:0000313" key="3">
    <source>
        <dbReference type="EMBL" id="KAK4350827.1"/>
    </source>
</evidence>
<gene>
    <name evidence="3" type="ORF">RND71_030140</name>
</gene>
<proteinExistence type="predicted"/>
<protein>
    <submittedName>
        <fullName evidence="3">Uncharacterized protein</fullName>
    </submittedName>
</protein>
<reference evidence="3" key="1">
    <citation type="submission" date="2023-12" db="EMBL/GenBank/DDBJ databases">
        <title>Genome assembly of Anisodus tanguticus.</title>
        <authorList>
            <person name="Wang Y.-J."/>
        </authorList>
    </citation>
    <scope>NUCLEOTIDE SEQUENCE</scope>
    <source>
        <strain evidence="3">KB-2021</strain>
        <tissue evidence="3">Leaf</tissue>
    </source>
</reference>
<dbReference type="EMBL" id="JAVYJV010000016">
    <property type="protein sequence ID" value="KAK4350827.1"/>
    <property type="molecule type" value="Genomic_DNA"/>
</dbReference>
<keyword evidence="2" id="KW-0812">Transmembrane</keyword>